<evidence type="ECO:0000313" key="3">
    <source>
        <dbReference type="Proteomes" id="UP000022433"/>
    </source>
</evidence>
<feature type="transmembrane region" description="Helical" evidence="1">
    <location>
        <begin position="30"/>
        <end position="50"/>
    </location>
</feature>
<evidence type="ECO:0000256" key="1">
    <source>
        <dbReference type="SAM" id="Phobius"/>
    </source>
</evidence>
<comment type="caution">
    <text evidence="2">The sequence shown here is derived from an EMBL/GenBank/DDBJ whole genome shotgun (WGS) entry which is preliminary data.</text>
</comment>
<dbReference type="Proteomes" id="UP000022433">
    <property type="component" value="Unassembled WGS sequence"/>
</dbReference>
<keyword evidence="1" id="KW-0812">Transmembrane</keyword>
<proteinExistence type="predicted"/>
<sequence>MLDSQIYSYLASLALLAIGYQSVASLLYPYFLLSLVSSLLPSYYLSIYKYTQLHNIPQRKFKFFKIKGKLLNNLLYTLLL</sequence>
<name>A0AAN4N1Y2_BACFG</name>
<dbReference type="AlphaFoldDB" id="A0AAN4N1Y2"/>
<reference evidence="2 3" key="1">
    <citation type="submission" date="2014-02" db="EMBL/GenBank/DDBJ databases">
        <authorList>
            <person name="Sears C."/>
            <person name="Carroll K."/>
            <person name="Sack B.R."/>
            <person name="Qadri F."/>
            <person name="Myers L.L."/>
            <person name="Chung G.-T."/>
            <person name="Escheverria P."/>
            <person name="Fraser C.M."/>
            <person name="Sadzewicz L."/>
            <person name="Shefchek K.A."/>
            <person name="Tallon L."/>
            <person name="Das S.P."/>
            <person name="Daugherty S."/>
            <person name="Mongodin E.F."/>
        </authorList>
    </citation>
    <scope>NUCLEOTIDE SEQUENCE [LARGE SCALE GENOMIC DNA]</scope>
    <source>
        <strain evidence="2 3">1007-1-F #10</strain>
    </source>
</reference>
<keyword evidence="1" id="KW-0472">Membrane</keyword>
<gene>
    <name evidence="2" type="ORF">M104_1011</name>
</gene>
<protein>
    <submittedName>
        <fullName evidence="2">Uncharacterized protein</fullName>
    </submittedName>
</protein>
<keyword evidence="1" id="KW-1133">Transmembrane helix</keyword>
<accession>A0AAN4N1Y2</accession>
<organism evidence="2 3">
    <name type="scientific">Bacteroides fragilis str. 1007-1-F #10</name>
    <dbReference type="NCBI Taxonomy" id="1339295"/>
    <lineage>
        <taxon>Bacteria</taxon>
        <taxon>Pseudomonadati</taxon>
        <taxon>Bacteroidota</taxon>
        <taxon>Bacteroidia</taxon>
        <taxon>Bacteroidales</taxon>
        <taxon>Bacteroidaceae</taxon>
        <taxon>Bacteroides</taxon>
    </lineage>
</organism>
<evidence type="ECO:0000313" key="2">
    <source>
        <dbReference type="EMBL" id="EYA15977.1"/>
    </source>
</evidence>
<dbReference type="EMBL" id="JGEA01000012">
    <property type="protein sequence ID" value="EYA15977.1"/>
    <property type="molecule type" value="Genomic_DNA"/>
</dbReference>